<proteinExistence type="predicted"/>
<dbReference type="PANTHER" id="PTHR34203">
    <property type="entry name" value="METHYLTRANSFERASE, FKBM FAMILY PROTEIN"/>
    <property type="match status" value="1"/>
</dbReference>
<dbReference type="AlphaFoldDB" id="A0AA40SZ22"/>
<dbReference type="Proteomes" id="UP001165986">
    <property type="component" value="Unassembled WGS sequence"/>
</dbReference>
<dbReference type="GO" id="GO:0008168">
    <property type="term" value="F:methyltransferase activity"/>
    <property type="evidence" value="ECO:0007669"/>
    <property type="project" value="UniProtKB-KW"/>
</dbReference>
<protein>
    <submittedName>
        <fullName evidence="2">FkbM family methyltransferase</fullName>
    </submittedName>
</protein>
<dbReference type="InterPro" id="IPR052514">
    <property type="entry name" value="SAM-dependent_MTase"/>
</dbReference>
<organism evidence="2 3">
    <name type="scientific">Komarekiella delphini-convector SJRDD-AB1</name>
    <dbReference type="NCBI Taxonomy" id="2593771"/>
    <lineage>
        <taxon>Bacteria</taxon>
        <taxon>Bacillati</taxon>
        <taxon>Cyanobacteriota</taxon>
        <taxon>Cyanophyceae</taxon>
        <taxon>Nostocales</taxon>
        <taxon>Nostocaceae</taxon>
        <taxon>Komarekiella</taxon>
        <taxon>Komarekiella delphini-convector</taxon>
    </lineage>
</organism>
<keyword evidence="2" id="KW-0489">Methyltransferase</keyword>
<dbReference type="NCBIfam" id="TIGR01444">
    <property type="entry name" value="fkbM_fam"/>
    <property type="match status" value="1"/>
</dbReference>
<dbReference type="InterPro" id="IPR029063">
    <property type="entry name" value="SAM-dependent_MTases_sf"/>
</dbReference>
<dbReference type="SUPFAM" id="SSF53335">
    <property type="entry name" value="S-adenosyl-L-methionine-dependent methyltransferases"/>
    <property type="match status" value="1"/>
</dbReference>
<dbReference type="Pfam" id="PF05050">
    <property type="entry name" value="Methyltransf_21"/>
    <property type="match status" value="1"/>
</dbReference>
<comment type="caution">
    <text evidence="2">The sequence shown here is derived from an EMBL/GenBank/DDBJ whole genome shotgun (WGS) entry which is preliminary data.</text>
</comment>
<dbReference type="PANTHER" id="PTHR34203:SF15">
    <property type="entry name" value="SLL1173 PROTEIN"/>
    <property type="match status" value="1"/>
</dbReference>
<reference evidence="2" key="1">
    <citation type="submission" date="2019-07" db="EMBL/GenBank/DDBJ databases">
        <title>Toxilogical consequences of a new and cryptic species of cyanobacteria (Komarekiella delphini-convector) recovered from the epidermis of a bottlenose dolphin and 1500 ft. in the air.</title>
        <authorList>
            <person name="Brown A.O."/>
            <person name="Dvorak P."/>
            <person name="Villanueva C.D."/>
            <person name="Foss A.J."/>
            <person name="Garvey A.D."/>
            <person name="Gibson Q.A."/>
            <person name="Johansen J.R."/>
            <person name="Casamatta D.A."/>
        </authorList>
    </citation>
    <scope>NUCLEOTIDE SEQUENCE</scope>
    <source>
        <strain evidence="2">SJRDD-AB1</strain>
    </source>
</reference>
<evidence type="ECO:0000259" key="1">
    <source>
        <dbReference type="Pfam" id="PF05050"/>
    </source>
</evidence>
<keyword evidence="3" id="KW-1185">Reference proteome</keyword>
<dbReference type="GO" id="GO:0032259">
    <property type="term" value="P:methylation"/>
    <property type="evidence" value="ECO:0007669"/>
    <property type="project" value="UniProtKB-KW"/>
</dbReference>
<gene>
    <name evidence="2" type="ORF">FNW02_19395</name>
</gene>
<evidence type="ECO:0000313" key="2">
    <source>
        <dbReference type="EMBL" id="MBD6617929.1"/>
    </source>
</evidence>
<feature type="domain" description="Methyltransferase FkbM" evidence="1">
    <location>
        <begin position="98"/>
        <end position="250"/>
    </location>
</feature>
<sequence length="271" mass="31666">MIFEVNRMDLFKQLHIMISQMGFWAVITYYMQKKFFDLLENKFEFSAKNKYILLHVKGFKHPIWARYGTSDSQAFHQIFIRQEYSSLSDLKSPSLIVDCGTNVGYSAIYFLNKYPNAHLTAVEPDVNNFKVCERNLLAYNSRVSLLNSAIWSNQAGLIICKGQYRDGLEWSTQVREIQGDEEPDIYAIDISSLLEKSGFESIDILKIDVERAEIEIFSRNYQNWLNKVKNIIIELHDEECEKIFFEALSMYKYDLSRDGDLTVCKNISFKS</sequence>
<name>A0AA40SZ22_9NOST</name>
<dbReference type="InterPro" id="IPR006342">
    <property type="entry name" value="FkbM_mtfrase"/>
</dbReference>
<evidence type="ECO:0000313" key="3">
    <source>
        <dbReference type="Proteomes" id="UP001165986"/>
    </source>
</evidence>
<accession>A0AA40SZ22</accession>
<keyword evidence="2" id="KW-0808">Transferase</keyword>
<dbReference type="Gene3D" id="3.40.50.150">
    <property type="entry name" value="Vaccinia Virus protein VP39"/>
    <property type="match status" value="1"/>
</dbReference>
<dbReference type="EMBL" id="VJXY01000021">
    <property type="protein sequence ID" value="MBD6617929.1"/>
    <property type="molecule type" value="Genomic_DNA"/>
</dbReference>